<name>A0A917KXY5_9ACTN</name>
<comment type="caution">
    <text evidence="2">The sequence shown here is derived from an EMBL/GenBank/DDBJ whole genome shotgun (WGS) entry which is preliminary data.</text>
</comment>
<accession>A0A917KXY5</accession>
<dbReference type="GO" id="GO:0016787">
    <property type="term" value="F:hydrolase activity"/>
    <property type="evidence" value="ECO:0007669"/>
    <property type="project" value="UniProtKB-KW"/>
</dbReference>
<dbReference type="Pfam" id="PF12697">
    <property type="entry name" value="Abhydrolase_6"/>
    <property type="match status" value="1"/>
</dbReference>
<sequence length="259" mass="28497">MRTLDIANVGTFDVNLWTAGSGSPVLFLHGYERHPGGAPFLQRLAQFHTVYAPEQPGYGTSTGFEHVQDIFDLVLFYRELVRSLGYERIDVIGHSTGGMVAAELAALSPEIVGELVLVDAFGLWLDDQPAQDPFGAADEVKGAKWHDSAAIPSPEPTIFVPDPDDPHGEIFFQAQNLATATKFMWPIADRGLRRRLPYVRARSLVVNGASDGLVPLAYAKEFVRLIPQCELAVIDDAGHYPFIEQEDEFIATVEKFLSA</sequence>
<dbReference type="RefSeq" id="WP_189313758.1">
    <property type="nucleotide sequence ID" value="NZ_BMQA01000019.1"/>
</dbReference>
<proteinExistence type="predicted"/>
<dbReference type="InterPro" id="IPR000073">
    <property type="entry name" value="AB_hydrolase_1"/>
</dbReference>
<dbReference type="PANTHER" id="PTHR43798">
    <property type="entry name" value="MONOACYLGLYCEROL LIPASE"/>
    <property type="match status" value="1"/>
</dbReference>
<protein>
    <submittedName>
        <fullName evidence="2">Alpha/beta hydrolase</fullName>
    </submittedName>
</protein>
<reference evidence="2" key="2">
    <citation type="submission" date="2020-09" db="EMBL/GenBank/DDBJ databases">
        <authorList>
            <person name="Sun Q."/>
            <person name="Ohkuma M."/>
        </authorList>
    </citation>
    <scope>NUCLEOTIDE SEQUENCE</scope>
    <source>
        <strain evidence="2">JCM 3086</strain>
    </source>
</reference>
<dbReference type="InterPro" id="IPR050266">
    <property type="entry name" value="AB_hydrolase_sf"/>
</dbReference>
<dbReference type="GO" id="GO:0016020">
    <property type="term" value="C:membrane"/>
    <property type="evidence" value="ECO:0007669"/>
    <property type="project" value="TreeGrafter"/>
</dbReference>
<reference evidence="2" key="1">
    <citation type="journal article" date="2014" name="Int. J. Syst. Evol. Microbiol.">
        <title>Complete genome sequence of Corynebacterium casei LMG S-19264T (=DSM 44701T), isolated from a smear-ripened cheese.</title>
        <authorList>
            <consortium name="US DOE Joint Genome Institute (JGI-PGF)"/>
            <person name="Walter F."/>
            <person name="Albersmeier A."/>
            <person name="Kalinowski J."/>
            <person name="Ruckert C."/>
        </authorList>
    </citation>
    <scope>NUCLEOTIDE SEQUENCE</scope>
    <source>
        <strain evidence="2">JCM 3086</strain>
    </source>
</reference>
<dbReference type="Proteomes" id="UP000657574">
    <property type="component" value="Unassembled WGS sequence"/>
</dbReference>
<evidence type="ECO:0000313" key="3">
    <source>
        <dbReference type="Proteomes" id="UP000657574"/>
    </source>
</evidence>
<dbReference type="SUPFAM" id="SSF53474">
    <property type="entry name" value="alpha/beta-Hydrolases"/>
    <property type="match status" value="1"/>
</dbReference>
<dbReference type="PRINTS" id="PR00111">
    <property type="entry name" value="ABHYDROLASE"/>
</dbReference>
<evidence type="ECO:0000313" key="2">
    <source>
        <dbReference type="EMBL" id="GGJ35146.1"/>
    </source>
</evidence>
<dbReference type="AlphaFoldDB" id="A0A917KXY5"/>
<dbReference type="PANTHER" id="PTHR43798:SF33">
    <property type="entry name" value="HYDROLASE, PUTATIVE (AFU_ORTHOLOGUE AFUA_2G14860)-RELATED"/>
    <property type="match status" value="1"/>
</dbReference>
<dbReference type="InterPro" id="IPR029058">
    <property type="entry name" value="AB_hydrolase_fold"/>
</dbReference>
<gene>
    <name evidence="2" type="ORF">GCM10010121_052990</name>
</gene>
<dbReference type="Gene3D" id="3.40.50.1820">
    <property type="entry name" value="alpha/beta hydrolase"/>
    <property type="match status" value="1"/>
</dbReference>
<keyword evidence="2" id="KW-0378">Hydrolase</keyword>
<organism evidence="2 3">
    <name type="scientific">Streptomyces brasiliensis</name>
    <dbReference type="NCBI Taxonomy" id="1954"/>
    <lineage>
        <taxon>Bacteria</taxon>
        <taxon>Bacillati</taxon>
        <taxon>Actinomycetota</taxon>
        <taxon>Actinomycetes</taxon>
        <taxon>Kitasatosporales</taxon>
        <taxon>Streptomycetaceae</taxon>
        <taxon>Streptomyces</taxon>
    </lineage>
</organism>
<dbReference type="EMBL" id="BMQA01000019">
    <property type="protein sequence ID" value="GGJ35146.1"/>
    <property type="molecule type" value="Genomic_DNA"/>
</dbReference>
<keyword evidence="3" id="KW-1185">Reference proteome</keyword>
<feature type="domain" description="AB hydrolase-1" evidence="1">
    <location>
        <begin position="25"/>
        <end position="251"/>
    </location>
</feature>
<evidence type="ECO:0000259" key="1">
    <source>
        <dbReference type="Pfam" id="PF12697"/>
    </source>
</evidence>